<reference evidence="2" key="1">
    <citation type="journal article" date="2020" name="BMC Genomics">
        <title>Correction to: Identification and distribution of gene clusters required for synthesis of sphingolipid metabolism inhibitors in diverse species of the filamentous fungus Fusarium.</title>
        <authorList>
            <person name="Kim H.S."/>
            <person name="Lohmar J.M."/>
            <person name="Busman M."/>
            <person name="Brown D.W."/>
            <person name="Naumann T.A."/>
            <person name="Divon H.H."/>
            <person name="Lysoe E."/>
            <person name="Uhlig S."/>
            <person name="Proctor R.H."/>
        </authorList>
    </citation>
    <scope>NUCLEOTIDE SEQUENCE</scope>
    <source>
        <strain evidence="2">NRRL 20472</strain>
    </source>
</reference>
<dbReference type="Proteomes" id="UP000622797">
    <property type="component" value="Unassembled WGS sequence"/>
</dbReference>
<gene>
    <name evidence="2" type="ORF">FSARC_4301</name>
</gene>
<sequence length="170" mass="17747">MADIPVPSSSSVAGDAHQPNSAAPCTALVPKSKPLLDPGIQGAEQSTSREPKPTTSGQSYVGCIAGHGVEQVLGVSFNIPGEYNKSIHKLELPGTFEYKDCRKEGAGPQVSGINLNIVGEPKHDISVPLINSQATGTRADSGNADASDQKINTIQHLGGRVTVLPRKEDK</sequence>
<comment type="caution">
    <text evidence="2">The sequence shown here is derived from an EMBL/GenBank/DDBJ whole genome shotgun (WGS) entry which is preliminary data.</text>
</comment>
<evidence type="ECO:0000313" key="3">
    <source>
        <dbReference type="Proteomes" id="UP000622797"/>
    </source>
</evidence>
<feature type="region of interest" description="Disordered" evidence="1">
    <location>
        <begin position="1"/>
        <end position="59"/>
    </location>
</feature>
<feature type="compositionally biased region" description="Polar residues" evidence="1">
    <location>
        <begin position="7"/>
        <end position="23"/>
    </location>
</feature>
<keyword evidence="3" id="KW-1185">Reference proteome</keyword>
<dbReference type="EMBL" id="JABEXW010000202">
    <property type="protein sequence ID" value="KAF4968355.1"/>
    <property type="molecule type" value="Genomic_DNA"/>
</dbReference>
<proteinExistence type="predicted"/>
<evidence type="ECO:0000256" key="1">
    <source>
        <dbReference type="SAM" id="MobiDB-lite"/>
    </source>
</evidence>
<accession>A0A8H4U1Y5</accession>
<evidence type="ECO:0000313" key="2">
    <source>
        <dbReference type="EMBL" id="KAF4968355.1"/>
    </source>
</evidence>
<reference evidence="2" key="2">
    <citation type="submission" date="2020-05" db="EMBL/GenBank/DDBJ databases">
        <authorList>
            <person name="Kim H.-S."/>
            <person name="Proctor R.H."/>
            <person name="Brown D.W."/>
        </authorList>
    </citation>
    <scope>NUCLEOTIDE SEQUENCE</scope>
    <source>
        <strain evidence="2">NRRL 20472</strain>
    </source>
</reference>
<protein>
    <submittedName>
        <fullName evidence="2">Uncharacterized protein</fullName>
    </submittedName>
</protein>
<dbReference type="AlphaFoldDB" id="A0A8H4U1Y5"/>
<name>A0A8H4U1Y5_9HYPO</name>
<organism evidence="2 3">
    <name type="scientific">Fusarium sarcochroum</name>
    <dbReference type="NCBI Taxonomy" id="1208366"/>
    <lineage>
        <taxon>Eukaryota</taxon>
        <taxon>Fungi</taxon>
        <taxon>Dikarya</taxon>
        <taxon>Ascomycota</taxon>
        <taxon>Pezizomycotina</taxon>
        <taxon>Sordariomycetes</taxon>
        <taxon>Hypocreomycetidae</taxon>
        <taxon>Hypocreales</taxon>
        <taxon>Nectriaceae</taxon>
        <taxon>Fusarium</taxon>
        <taxon>Fusarium lateritium species complex</taxon>
    </lineage>
</organism>